<feature type="binding site" evidence="17">
    <location>
        <position position="436"/>
    </location>
    <ligand>
        <name>(6S)-NADPHX</name>
        <dbReference type="ChEBI" id="CHEBI:64076"/>
    </ligand>
</feature>
<feature type="binding site" evidence="18">
    <location>
        <begin position="58"/>
        <end position="62"/>
    </location>
    <ligand>
        <name>(6S)-NADPHX</name>
        <dbReference type="ChEBI" id="CHEBI:64076"/>
    </ligand>
</feature>
<dbReference type="EMBL" id="QVIA01000009">
    <property type="protein sequence ID" value="RGC32409.1"/>
    <property type="molecule type" value="Genomic_DNA"/>
</dbReference>
<evidence type="ECO:0000259" key="20">
    <source>
        <dbReference type="PROSITE" id="PS51383"/>
    </source>
</evidence>
<comment type="cofactor">
    <cofactor evidence="17">
        <name>Mg(2+)</name>
        <dbReference type="ChEBI" id="CHEBI:18420"/>
    </cofactor>
</comment>
<evidence type="ECO:0000256" key="14">
    <source>
        <dbReference type="ARBA" id="ARBA00025153"/>
    </source>
</evidence>
<proteinExistence type="inferred from homology"/>
<dbReference type="InterPro" id="IPR000631">
    <property type="entry name" value="CARKD"/>
</dbReference>
<feature type="binding site" evidence="17">
    <location>
        <position position="318"/>
    </location>
    <ligand>
        <name>(6S)-NADPHX</name>
        <dbReference type="ChEBI" id="CHEBI:64076"/>
    </ligand>
</feature>
<evidence type="ECO:0000256" key="1">
    <source>
        <dbReference type="ARBA" id="ARBA00000013"/>
    </source>
</evidence>
<feature type="domain" description="YjeF C-terminal" evidence="20">
    <location>
        <begin position="220"/>
        <end position="495"/>
    </location>
</feature>
<comment type="caution">
    <text evidence="22">The sequence shown here is derived from an EMBL/GenBank/DDBJ whole genome shotgun (WGS) entry which is preliminary data.</text>
</comment>
<keyword evidence="5 18" id="KW-0479">Metal-binding</keyword>
<dbReference type="HAMAP" id="MF_01965">
    <property type="entry name" value="NADHX_dehydratase"/>
    <property type="match status" value="1"/>
</dbReference>
<comment type="subunit">
    <text evidence="17">Homotetramer.</text>
</comment>
<evidence type="ECO:0000256" key="3">
    <source>
        <dbReference type="ARBA" id="ARBA00006001"/>
    </source>
</evidence>
<feature type="binding site" evidence="18">
    <location>
        <position position="120"/>
    </location>
    <ligand>
        <name>K(+)</name>
        <dbReference type="ChEBI" id="CHEBI:29103"/>
    </ligand>
</feature>
<dbReference type="InterPro" id="IPR004443">
    <property type="entry name" value="YjeF_N_dom"/>
</dbReference>
<comment type="catalytic activity">
    <reaction evidence="1 18 19">
        <text>(6R)-NADHX = (6S)-NADHX</text>
        <dbReference type="Rhea" id="RHEA:32215"/>
        <dbReference type="ChEBI" id="CHEBI:64074"/>
        <dbReference type="ChEBI" id="CHEBI:64075"/>
        <dbReference type="EC" id="5.1.99.6"/>
    </reaction>
</comment>
<dbReference type="EC" id="5.1.99.6" evidence="19"/>
<feature type="domain" description="YjeF N-terminal" evidence="21">
    <location>
        <begin position="10"/>
        <end position="210"/>
    </location>
</feature>
<evidence type="ECO:0000256" key="5">
    <source>
        <dbReference type="ARBA" id="ARBA00022723"/>
    </source>
</evidence>
<evidence type="ECO:0000256" key="19">
    <source>
        <dbReference type="PIRNR" id="PIRNR017184"/>
    </source>
</evidence>
<dbReference type="InterPro" id="IPR036652">
    <property type="entry name" value="YjeF_N_dom_sf"/>
</dbReference>
<dbReference type="GO" id="GO:0046496">
    <property type="term" value="P:nicotinamide nucleotide metabolic process"/>
    <property type="evidence" value="ECO:0007669"/>
    <property type="project" value="UniProtKB-UniRule"/>
</dbReference>
<feature type="binding site" evidence="17">
    <location>
        <position position="435"/>
    </location>
    <ligand>
        <name>AMP</name>
        <dbReference type="ChEBI" id="CHEBI:456215"/>
    </ligand>
</feature>
<keyword evidence="11 18" id="KW-0413">Isomerase</keyword>
<keyword evidence="7 17" id="KW-0067">ATP-binding</keyword>
<keyword evidence="13" id="KW-0511">Multifunctional enzyme</keyword>
<evidence type="ECO:0000256" key="16">
    <source>
        <dbReference type="ARBA" id="ARBA00049209"/>
    </source>
</evidence>
<evidence type="ECO:0000256" key="17">
    <source>
        <dbReference type="HAMAP-Rule" id="MF_01965"/>
    </source>
</evidence>
<feature type="binding site" evidence="18">
    <location>
        <position position="135"/>
    </location>
    <ligand>
        <name>(6S)-NADPHX</name>
        <dbReference type="ChEBI" id="CHEBI:64076"/>
    </ligand>
</feature>
<comment type="similarity">
    <text evidence="18">Belongs to the NnrE/AIBP family.</text>
</comment>
<name>A0A3E2WWT3_9FIRM</name>
<protein>
    <recommendedName>
        <fullName evidence="19">Bifunctional NAD(P)H-hydrate repair enzyme</fullName>
    </recommendedName>
    <alternativeName>
        <fullName evidence="19">Nicotinamide nucleotide repair protein</fullName>
    </alternativeName>
    <domain>
        <recommendedName>
            <fullName evidence="19">ADP-dependent (S)-NAD(P)H-hydrate dehydratase</fullName>
            <ecNumber evidence="19">4.2.1.136</ecNumber>
        </recommendedName>
        <alternativeName>
            <fullName evidence="19">ADP-dependent NAD(P)HX dehydratase</fullName>
        </alternativeName>
    </domain>
    <domain>
        <recommendedName>
            <fullName evidence="19">NAD(P)H-hydrate epimerase</fullName>
            <ecNumber evidence="19">5.1.99.6</ecNumber>
        </recommendedName>
    </domain>
</protein>
<dbReference type="Pfam" id="PF03853">
    <property type="entry name" value="YjeF_N"/>
    <property type="match status" value="1"/>
</dbReference>
<feature type="binding site" evidence="18">
    <location>
        <position position="156"/>
    </location>
    <ligand>
        <name>K(+)</name>
        <dbReference type="ChEBI" id="CHEBI:29103"/>
    </ligand>
</feature>
<comment type="similarity">
    <text evidence="3 19">In the N-terminal section; belongs to the NnrE/AIBP family.</text>
</comment>
<comment type="catalytic activity">
    <reaction evidence="15 17 19">
        <text>(6S)-NADHX + ADP = AMP + phosphate + NADH + H(+)</text>
        <dbReference type="Rhea" id="RHEA:32223"/>
        <dbReference type="ChEBI" id="CHEBI:15378"/>
        <dbReference type="ChEBI" id="CHEBI:43474"/>
        <dbReference type="ChEBI" id="CHEBI:57945"/>
        <dbReference type="ChEBI" id="CHEBI:64074"/>
        <dbReference type="ChEBI" id="CHEBI:456215"/>
        <dbReference type="ChEBI" id="CHEBI:456216"/>
        <dbReference type="EC" id="4.2.1.136"/>
    </reaction>
</comment>
<dbReference type="GeneID" id="93334263"/>
<comment type="cofactor">
    <cofactor evidence="18 19">
        <name>K(+)</name>
        <dbReference type="ChEBI" id="CHEBI:29103"/>
    </cofactor>
    <text evidence="18 19">Binds 1 potassium ion per subunit.</text>
</comment>
<evidence type="ECO:0000256" key="8">
    <source>
        <dbReference type="ARBA" id="ARBA00022857"/>
    </source>
</evidence>
<dbReference type="SUPFAM" id="SSF64153">
    <property type="entry name" value="YjeF N-terminal domain-like"/>
    <property type="match status" value="1"/>
</dbReference>
<evidence type="ECO:0000313" key="22">
    <source>
        <dbReference type="EMBL" id="RGC32409.1"/>
    </source>
</evidence>
<dbReference type="Gene3D" id="3.40.50.10260">
    <property type="entry name" value="YjeF N-terminal domain"/>
    <property type="match status" value="1"/>
</dbReference>
<evidence type="ECO:0000256" key="11">
    <source>
        <dbReference type="ARBA" id="ARBA00023235"/>
    </source>
</evidence>
<evidence type="ECO:0000256" key="13">
    <source>
        <dbReference type="ARBA" id="ARBA00023268"/>
    </source>
</evidence>
<dbReference type="Pfam" id="PF01256">
    <property type="entry name" value="Carb_kinase"/>
    <property type="match status" value="1"/>
</dbReference>
<organism evidence="22 23">
    <name type="scientific">Hungatella hathewayi</name>
    <dbReference type="NCBI Taxonomy" id="154046"/>
    <lineage>
        <taxon>Bacteria</taxon>
        <taxon>Bacillati</taxon>
        <taxon>Bacillota</taxon>
        <taxon>Clostridia</taxon>
        <taxon>Lachnospirales</taxon>
        <taxon>Lachnospiraceae</taxon>
        <taxon>Hungatella</taxon>
    </lineage>
</organism>
<feature type="binding site" evidence="18">
    <location>
        <position position="59"/>
    </location>
    <ligand>
        <name>K(+)</name>
        <dbReference type="ChEBI" id="CHEBI:29103"/>
    </ligand>
</feature>
<dbReference type="NCBIfam" id="TIGR00197">
    <property type="entry name" value="yjeF_nterm"/>
    <property type="match status" value="1"/>
</dbReference>
<dbReference type="NCBIfam" id="TIGR00196">
    <property type="entry name" value="yjeF_cterm"/>
    <property type="match status" value="1"/>
</dbReference>
<dbReference type="InterPro" id="IPR017953">
    <property type="entry name" value="Carbohydrate_kinase_pred_CS"/>
</dbReference>
<keyword evidence="10 17" id="KW-0520">NAD</keyword>
<dbReference type="RefSeq" id="WP_117440845.1">
    <property type="nucleotide sequence ID" value="NZ_QVIA01000009.1"/>
</dbReference>
<feature type="binding site" evidence="17">
    <location>
        <position position="255"/>
    </location>
    <ligand>
        <name>(6S)-NADPHX</name>
        <dbReference type="ChEBI" id="CHEBI:64076"/>
    </ligand>
</feature>
<dbReference type="AlphaFoldDB" id="A0A3E2WWT3"/>
<keyword evidence="9 18" id="KW-0630">Potassium</keyword>
<dbReference type="PANTHER" id="PTHR12592:SF0">
    <property type="entry name" value="ATP-DEPENDENT (S)-NAD(P)H-HYDRATE DEHYDRATASE"/>
    <property type="match status" value="1"/>
</dbReference>
<gene>
    <name evidence="18" type="primary">nnrE</name>
    <name evidence="17" type="synonym">nnrD</name>
    <name evidence="22" type="ORF">DWX41_10145</name>
</gene>
<comment type="similarity">
    <text evidence="4 19">In the C-terminal section; belongs to the NnrD/CARKD family.</text>
</comment>
<evidence type="ECO:0000313" key="23">
    <source>
        <dbReference type="Proteomes" id="UP000261111"/>
    </source>
</evidence>
<dbReference type="Proteomes" id="UP000261111">
    <property type="component" value="Unassembled WGS sequence"/>
</dbReference>
<evidence type="ECO:0000256" key="4">
    <source>
        <dbReference type="ARBA" id="ARBA00009524"/>
    </source>
</evidence>
<evidence type="ECO:0000256" key="9">
    <source>
        <dbReference type="ARBA" id="ARBA00022958"/>
    </source>
</evidence>
<evidence type="ECO:0000256" key="18">
    <source>
        <dbReference type="HAMAP-Rule" id="MF_01966"/>
    </source>
</evidence>
<dbReference type="GO" id="GO:0052855">
    <property type="term" value="F:ADP-dependent NAD(P)H-hydrate dehydratase activity"/>
    <property type="evidence" value="ECO:0007669"/>
    <property type="project" value="UniProtKB-UniRule"/>
</dbReference>
<dbReference type="PANTHER" id="PTHR12592">
    <property type="entry name" value="ATP-DEPENDENT (S)-NAD(P)H-HYDRATE DEHYDRATASE FAMILY MEMBER"/>
    <property type="match status" value="1"/>
</dbReference>
<sequence length="501" mass="53831">MRYLPTGEWMQKADNYTIHEIGIPSMVLMERAALAAVAVMEQEKINTHRTLVVCGSGNNGGDGFAVARLLKEKGCDVEAAFIGNEESRSPDCMQQMKIAENCGVPVVTTISRKEYTVIVDAVFGVGLNREVSGAYAANIKKMNALPGQKVAIDIPSGICSATGKVLGTAFSADLTVTFECEKLGCVLHPGCQYAGKTVAVSIGISRKLFEKEPGVCYTFEKSDLPELIPPRRPNSHKGTYGKILMITGSRGMSGAAYLSAKAAYRCGAGLVRIYTHEDNRVILQQLLPEAIVSTYTEYEEEAIRDLLAWADVVCIGCGLGQSRVTESILTQVVKEVQIPCVIDADGLNILGCHPELLEERERPIVLTPHLKEMSGLLGCSVTELQEKRFEMTRSFTDRAGVVCVLKDARTIAAKWDRQIFVNTAGNSSMAKAGAGDVLAGVIAGLMAQGLKPYEAAVCGVYLHACAGDEAKAARGSYSVLAEDLTAGIGDCLKRTEESMEQ</sequence>
<dbReference type="PIRSF" id="PIRSF017184">
    <property type="entry name" value="Nnr"/>
    <property type="match status" value="1"/>
</dbReference>
<evidence type="ECO:0000256" key="2">
    <source>
        <dbReference type="ARBA" id="ARBA00000909"/>
    </source>
</evidence>
<evidence type="ECO:0000256" key="6">
    <source>
        <dbReference type="ARBA" id="ARBA00022741"/>
    </source>
</evidence>
<dbReference type="CDD" id="cd01171">
    <property type="entry name" value="YXKO-related"/>
    <property type="match status" value="1"/>
</dbReference>
<comment type="function">
    <text evidence="18">Catalyzes the epimerization of the S- and R-forms of NAD(P)HX, a damaged form of NAD(P)H that is a result of enzymatic or heat-dependent hydration. This is a prerequisite for the S-specific NAD(P)H-hydrate dehydratase to allow the repair of both epimers of NAD(P)HX.</text>
</comment>
<feature type="binding site" evidence="18">
    <location>
        <position position="153"/>
    </location>
    <ligand>
        <name>(6S)-NADPHX</name>
        <dbReference type="ChEBI" id="CHEBI:64076"/>
    </ligand>
</feature>
<evidence type="ECO:0000256" key="7">
    <source>
        <dbReference type="ARBA" id="ARBA00022840"/>
    </source>
</evidence>
<comment type="function">
    <text evidence="17">Catalyzes the dehydration of the S-form of NAD(P)HX at the expense of ADP, which is converted to AMP. Together with NAD(P)HX epimerase, which catalyzes the epimerization of the S- and R-forms, the enzyme allows the repair of both epimers of NAD(P)HX, a damaged form of NAD(P)H that is a result of enzymatic or heat-dependent hydration.</text>
</comment>
<evidence type="ECO:0000256" key="12">
    <source>
        <dbReference type="ARBA" id="ARBA00023239"/>
    </source>
</evidence>
<feature type="binding site" evidence="18">
    <location>
        <begin position="124"/>
        <end position="130"/>
    </location>
    <ligand>
        <name>(6S)-NADPHX</name>
        <dbReference type="ChEBI" id="CHEBI:64076"/>
    </ligand>
</feature>
<dbReference type="PROSITE" id="PS01050">
    <property type="entry name" value="YJEF_C_2"/>
    <property type="match status" value="1"/>
</dbReference>
<dbReference type="PROSITE" id="PS51385">
    <property type="entry name" value="YJEF_N"/>
    <property type="match status" value="1"/>
</dbReference>
<feature type="binding site" evidence="17">
    <location>
        <position position="369"/>
    </location>
    <ligand>
        <name>(6S)-NADPHX</name>
        <dbReference type="ChEBI" id="CHEBI:64076"/>
    </ligand>
</feature>
<evidence type="ECO:0000256" key="15">
    <source>
        <dbReference type="ARBA" id="ARBA00048238"/>
    </source>
</evidence>
<dbReference type="GO" id="GO:0005524">
    <property type="term" value="F:ATP binding"/>
    <property type="evidence" value="ECO:0007669"/>
    <property type="project" value="UniProtKB-UniRule"/>
</dbReference>
<comment type="catalytic activity">
    <reaction evidence="2 18 19">
        <text>(6R)-NADPHX = (6S)-NADPHX</text>
        <dbReference type="Rhea" id="RHEA:32227"/>
        <dbReference type="ChEBI" id="CHEBI:64076"/>
        <dbReference type="ChEBI" id="CHEBI:64077"/>
        <dbReference type="EC" id="5.1.99.6"/>
    </reaction>
</comment>
<reference evidence="22 23" key="1">
    <citation type="submission" date="2018-08" db="EMBL/GenBank/DDBJ databases">
        <title>A genome reference for cultivated species of the human gut microbiota.</title>
        <authorList>
            <person name="Zou Y."/>
            <person name="Xue W."/>
            <person name="Luo G."/>
        </authorList>
    </citation>
    <scope>NUCLEOTIDE SEQUENCE [LARGE SCALE GENOMIC DNA]</scope>
    <source>
        <strain evidence="22 23">AF19-21</strain>
    </source>
</reference>
<evidence type="ECO:0000259" key="21">
    <source>
        <dbReference type="PROSITE" id="PS51385"/>
    </source>
</evidence>
<keyword evidence="12 17" id="KW-0456">Lyase</keyword>
<comment type="catalytic activity">
    <reaction evidence="16 17 19">
        <text>(6S)-NADPHX + ADP = AMP + phosphate + NADPH + H(+)</text>
        <dbReference type="Rhea" id="RHEA:32235"/>
        <dbReference type="ChEBI" id="CHEBI:15378"/>
        <dbReference type="ChEBI" id="CHEBI:43474"/>
        <dbReference type="ChEBI" id="CHEBI:57783"/>
        <dbReference type="ChEBI" id="CHEBI:64076"/>
        <dbReference type="ChEBI" id="CHEBI:456215"/>
        <dbReference type="ChEBI" id="CHEBI:456216"/>
        <dbReference type="EC" id="4.2.1.136"/>
    </reaction>
</comment>
<dbReference type="PROSITE" id="PS51383">
    <property type="entry name" value="YJEF_C_3"/>
    <property type="match status" value="1"/>
</dbReference>
<dbReference type="GO" id="GO:0046872">
    <property type="term" value="F:metal ion binding"/>
    <property type="evidence" value="ECO:0007669"/>
    <property type="project" value="UniProtKB-UniRule"/>
</dbReference>
<comment type="similarity">
    <text evidence="17">Belongs to the NnrD/CARKD family.</text>
</comment>
<dbReference type="InterPro" id="IPR030677">
    <property type="entry name" value="Nnr"/>
</dbReference>
<comment type="function">
    <text evidence="14 19">Bifunctional enzyme that catalyzes the epimerization of the S- and R-forms of NAD(P)HX and the dehydration of the S-form of NAD(P)HX at the expense of ADP, which is converted to AMP. This allows the repair of both epimers of NAD(P)HX, a damaged form of NAD(P)H that is a result of enzymatic or heat-dependent hydration.</text>
</comment>
<accession>A0A3E2WWT3</accession>
<dbReference type="HAMAP" id="MF_01966">
    <property type="entry name" value="NADHX_epimerase"/>
    <property type="match status" value="1"/>
</dbReference>
<dbReference type="SUPFAM" id="SSF53613">
    <property type="entry name" value="Ribokinase-like"/>
    <property type="match status" value="1"/>
</dbReference>
<feature type="binding site" evidence="17">
    <location>
        <begin position="406"/>
        <end position="410"/>
    </location>
    <ligand>
        <name>AMP</name>
        <dbReference type="ChEBI" id="CHEBI:456215"/>
    </ligand>
</feature>
<dbReference type="GO" id="GO:0110051">
    <property type="term" value="P:metabolite repair"/>
    <property type="evidence" value="ECO:0007669"/>
    <property type="project" value="TreeGrafter"/>
</dbReference>
<dbReference type="InterPro" id="IPR029056">
    <property type="entry name" value="Ribokinase-like"/>
</dbReference>
<dbReference type="GO" id="GO:0052856">
    <property type="term" value="F:NAD(P)HX epimerase activity"/>
    <property type="evidence" value="ECO:0007669"/>
    <property type="project" value="UniProtKB-UniRule"/>
</dbReference>
<keyword evidence="6 17" id="KW-0547">Nucleotide-binding</keyword>
<keyword evidence="8 17" id="KW-0521">NADP</keyword>
<dbReference type="Gene3D" id="3.40.1190.20">
    <property type="match status" value="1"/>
</dbReference>
<dbReference type="EC" id="4.2.1.136" evidence="19"/>
<evidence type="ECO:0000256" key="10">
    <source>
        <dbReference type="ARBA" id="ARBA00023027"/>
    </source>
</evidence>